<evidence type="ECO:0000313" key="5">
    <source>
        <dbReference type="Proteomes" id="UP000287247"/>
    </source>
</evidence>
<dbReference type="Gene3D" id="1.10.1200.10">
    <property type="entry name" value="ACP-like"/>
    <property type="match status" value="1"/>
</dbReference>
<gene>
    <name evidence="4" type="ORF">AsFPU1_4312</name>
</gene>
<dbReference type="InterPro" id="IPR009081">
    <property type="entry name" value="PP-bd_ACP"/>
</dbReference>
<evidence type="ECO:0000313" key="4">
    <source>
        <dbReference type="EMBL" id="GBF82878.1"/>
    </source>
</evidence>
<dbReference type="InterPro" id="IPR036736">
    <property type="entry name" value="ACP-like_sf"/>
</dbReference>
<dbReference type="InterPro" id="IPR006162">
    <property type="entry name" value="Ppantetheine_attach_site"/>
</dbReference>
<keyword evidence="5" id="KW-1185">Reference proteome</keyword>
<dbReference type="PROSITE" id="PS00012">
    <property type="entry name" value="PHOSPHOPANTETHEINE"/>
    <property type="match status" value="1"/>
</dbReference>
<organism evidence="4 5">
    <name type="scientific">Aphanothece sacrum FPU1</name>
    <dbReference type="NCBI Taxonomy" id="1920663"/>
    <lineage>
        <taxon>Bacteria</taxon>
        <taxon>Bacillati</taxon>
        <taxon>Cyanobacteriota</taxon>
        <taxon>Cyanophyceae</taxon>
        <taxon>Oscillatoriophycideae</taxon>
        <taxon>Chroococcales</taxon>
        <taxon>Aphanothecaceae</taxon>
        <taxon>Aphanothece</taxon>
    </lineage>
</organism>
<dbReference type="Pfam" id="PF00550">
    <property type="entry name" value="PP-binding"/>
    <property type="match status" value="1"/>
</dbReference>
<proteinExistence type="predicted"/>
<keyword evidence="2" id="KW-0597">Phosphoprotein</keyword>
<evidence type="ECO:0000256" key="2">
    <source>
        <dbReference type="ARBA" id="ARBA00022553"/>
    </source>
</evidence>
<dbReference type="Proteomes" id="UP000287247">
    <property type="component" value="Unassembled WGS sequence"/>
</dbReference>
<dbReference type="SMART" id="SM01294">
    <property type="entry name" value="PKS_PP_betabranch"/>
    <property type="match status" value="1"/>
</dbReference>
<protein>
    <submittedName>
        <fullName evidence="4">Phosphopantetheine-binding protein</fullName>
    </submittedName>
</protein>
<evidence type="ECO:0000259" key="3">
    <source>
        <dbReference type="PROSITE" id="PS50075"/>
    </source>
</evidence>
<reference evidence="5" key="1">
    <citation type="submission" date="2017-05" db="EMBL/GenBank/DDBJ databases">
        <title>Physiological properties and genetic analysis related to exopolysaccharide production of fresh-water unicellular cyanobacterium Aphanothece sacrum, Suizenji Nori, that has been cultured as a food source in Japan.</title>
        <authorList>
            <person name="Kanesaki Y."/>
            <person name="Yoshikawa S."/>
            <person name="Ohki K."/>
        </authorList>
    </citation>
    <scope>NUCLEOTIDE SEQUENCE [LARGE SCALE GENOMIC DNA]</scope>
    <source>
        <strain evidence="5">FPU1</strain>
    </source>
</reference>
<dbReference type="SUPFAM" id="SSF47336">
    <property type="entry name" value="ACP-like"/>
    <property type="match status" value="1"/>
</dbReference>
<comment type="caution">
    <text evidence="4">The sequence shown here is derived from an EMBL/GenBank/DDBJ whole genome shotgun (WGS) entry which is preliminary data.</text>
</comment>
<dbReference type="GO" id="GO:0031177">
    <property type="term" value="F:phosphopantetheine binding"/>
    <property type="evidence" value="ECO:0007669"/>
    <property type="project" value="InterPro"/>
</dbReference>
<dbReference type="PROSITE" id="PS50075">
    <property type="entry name" value="CARRIER"/>
    <property type="match status" value="1"/>
</dbReference>
<accession>A0A401INS4</accession>
<dbReference type="OrthoDB" id="425617at2"/>
<dbReference type="AlphaFoldDB" id="A0A401INS4"/>
<dbReference type="InterPro" id="IPR020806">
    <property type="entry name" value="PKS_PP-bd"/>
</dbReference>
<dbReference type="SMART" id="SM00823">
    <property type="entry name" value="PKS_PP"/>
    <property type="match status" value="1"/>
</dbReference>
<keyword evidence="1" id="KW-0596">Phosphopantetheine</keyword>
<name>A0A401INS4_APHSA</name>
<dbReference type="EMBL" id="BDQK01000017">
    <property type="protein sequence ID" value="GBF82878.1"/>
    <property type="molecule type" value="Genomic_DNA"/>
</dbReference>
<feature type="domain" description="Carrier" evidence="3">
    <location>
        <begin position="18"/>
        <end position="95"/>
    </location>
</feature>
<evidence type="ECO:0000256" key="1">
    <source>
        <dbReference type="ARBA" id="ARBA00022450"/>
    </source>
</evidence>
<sequence>MQLQDSSLKLNEPQTVTNPVEALQMWLIKQLAEQLSHDPSTIKVSEPLTRYGLDSIDAVTLVGDLEDWLDMKLPDTLFWDYPTIAKASQYLAENFDITGALDNLKAEELTTVVPNNKASENLAENKKGWGGLFGRFK</sequence>